<keyword evidence="2" id="KW-1185">Reference proteome</keyword>
<proteinExistence type="predicted"/>
<comment type="caution">
    <text evidence="1">The sequence shown here is derived from an EMBL/GenBank/DDBJ whole genome shotgun (WGS) entry which is preliminary data.</text>
</comment>
<organism evidence="1 2">
    <name type="scientific">Fusarium xylarioides</name>
    <dbReference type="NCBI Taxonomy" id="221167"/>
    <lineage>
        <taxon>Eukaryota</taxon>
        <taxon>Fungi</taxon>
        <taxon>Dikarya</taxon>
        <taxon>Ascomycota</taxon>
        <taxon>Pezizomycotina</taxon>
        <taxon>Sordariomycetes</taxon>
        <taxon>Hypocreomycetidae</taxon>
        <taxon>Hypocreales</taxon>
        <taxon>Nectriaceae</taxon>
        <taxon>Fusarium</taxon>
        <taxon>Fusarium fujikuroi species complex</taxon>
    </lineage>
</organism>
<evidence type="ECO:0000313" key="2">
    <source>
        <dbReference type="Proteomes" id="UP000750502"/>
    </source>
</evidence>
<protein>
    <submittedName>
        <fullName evidence="1">Uncharacterized protein</fullName>
    </submittedName>
</protein>
<evidence type="ECO:0000313" key="1">
    <source>
        <dbReference type="EMBL" id="KAG5771679.1"/>
    </source>
</evidence>
<reference evidence="1" key="1">
    <citation type="journal article" date="2020" name="bioRxiv">
        <title>Historical genomics reveals the evolutionary mechanisms behind multiple outbreaks of the host-specific coffee wilt pathogen Fusarium xylarioides.</title>
        <authorList>
            <person name="Peck D."/>
            <person name="Nowell R.W."/>
            <person name="Flood J."/>
            <person name="Ryan M.J."/>
            <person name="Barraclough T.G."/>
        </authorList>
    </citation>
    <scope>NUCLEOTIDE SEQUENCE</scope>
    <source>
        <strain evidence="1">IMI 127659i</strain>
    </source>
</reference>
<name>A0A9P7I7B0_9HYPO</name>
<gene>
    <name evidence="1" type="ORF">H9Q72_001849</name>
</gene>
<reference evidence="1" key="2">
    <citation type="submission" date="2020-10" db="EMBL/GenBank/DDBJ databases">
        <authorList>
            <person name="Peck L.D."/>
            <person name="Nowell R.W."/>
            <person name="Flood J."/>
            <person name="Ryan M.J."/>
            <person name="Barraclough T.G."/>
        </authorList>
    </citation>
    <scope>NUCLEOTIDE SEQUENCE</scope>
    <source>
        <strain evidence="1">IMI 127659i</strain>
    </source>
</reference>
<sequence length="164" mass="18057">MSISTTYGIHVSSDLHEVNGMHVAHNSEKNLVLTPTDVGGLEFCLQYDGNEAALVVKDHSMSDFLSVIGPSGRGPYKLRTTPETRPFGLGSMIYRGFSMKVLSDETGDHTLGIADENIDDGHWMAWRGPDGNGEWSLYWVTPRPYNMEDLPGGVPIELILYSKA</sequence>
<accession>A0A9P7I7B0</accession>
<dbReference type="OrthoDB" id="4966308at2759"/>
<dbReference type="AlphaFoldDB" id="A0A9P7I7B0"/>
<dbReference type="EMBL" id="JADFTT010000034">
    <property type="protein sequence ID" value="KAG5771679.1"/>
    <property type="molecule type" value="Genomic_DNA"/>
</dbReference>
<dbReference type="Proteomes" id="UP000750502">
    <property type="component" value="Unassembled WGS sequence"/>
</dbReference>